<gene>
    <name evidence="3" type="ORF">LOD99_12504</name>
</gene>
<evidence type="ECO:0000256" key="1">
    <source>
        <dbReference type="SAM" id="MobiDB-lite"/>
    </source>
</evidence>
<keyword evidence="4" id="KW-1185">Reference proteome</keyword>
<dbReference type="Pfam" id="PF25536">
    <property type="entry name" value="DUF7920"/>
    <property type="match status" value="1"/>
</dbReference>
<feature type="domain" description="DUF7920" evidence="2">
    <location>
        <begin position="210"/>
        <end position="482"/>
    </location>
</feature>
<feature type="region of interest" description="Disordered" evidence="1">
    <location>
        <begin position="1"/>
        <end position="30"/>
    </location>
</feature>
<evidence type="ECO:0000313" key="4">
    <source>
        <dbReference type="Proteomes" id="UP001165289"/>
    </source>
</evidence>
<accession>A0AAV7JD29</accession>
<name>A0AAV7JD29_9METZ</name>
<dbReference type="Proteomes" id="UP001165289">
    <property type="component" value="Unassembled WGS sequence"/>
</dbReference>
<sequence>MAEYLPSGSDEDVSATDYPDPLAGNDLDGDNIQTHYVVTSKETETSYDMPDSETELTEDLSLLQIFLPNYSKKDLIADSSAHIEGENKGLVDKKVNDDSVKESFLEVFSKYIESLNLLDPLYLKILLEILSGELTEDQLFVNLPRYYQCKSSFISPTFSSDNHNTSVHEYINWVSKNKKVKGNCNAVPYGILPKGLAAEITDVKINCYRSDDQMYQSNQVLREKVARGNSFVTFYGKGVTNSGCVVRGLKKFSGGYWDDDDIQNTDHSGWSRYFISPPTSATSVVVMEKVNGEAAHVSVRLLGTKFLIFCGSKNVHLLVTRRQHLLKYEEQRYSYACVVGEAFFDLLEGMSEFERVRLLLFMSHTGFTAVCELLQPNNQHIVNLSYLSAPVIKFITWVPCDIGGVNTICSLPPNIAIDLATYLSLPAAKYSLIQIAELPAELASVRAYKQSEGVVLYFTNSKQEVIGLMKFKSIWYILLRAVREIIKYQMNQISKGKLKSHQAKINGTESIEKRFKRINKSLNLNRGSYLAWQDICTDFLEWVIDLTKFGKSISFYSQFPNMWDKFLKEKSLKEPPTLRKSI</sequence>
<dbReference type="InterPro" id="IPR057680">
    <property type="entry name" value="DUF7920"/>
</dbReference>
<dbReference type="PANTHER" id="PTHR38566:SF1">
    <property type="entry name" value="CHROMOSOME UNDETERMINED SCAFFOLD_18, WHOLE GENOME SHOTGUN SEQUENCE"/>
    <property type="match status" value="1"/>
</dbReference>
<protein>
    <recommendedName>
        <fullName evidence="2">DUF7920 domain-containing protein</fullName>
    </recommendedName>
</protein>
<proteinExistence type="predicted"/>
<dbReference type="EMBL" id="JAKMXF010000354">
    <property type="protein sequence ID" value="KAI6646384.1"/>
    <property type="molecule type" value="Genomic_DNA"/>
</dbReference>
<dbReference type="AlphaFoldDB" id="A0AAV7JD29"/>
<comment type="caution">
    <text evidence="3">The sequence shown here is derived from an EMBL/GenBank/DDBJ whole genome shotgun (WGS) entry which is preliminary data.</text>
</comment>
<dbReference type="PANTHER" id="PTHR38566">
    <property type="entry name" value="RNA_LIG_T4_1 DOMAIN-CONTAINING PROTEIN"/>
    <property type="match status" value="1"/>
</dbReference>
<evidence type="ECO:0000313" key="3">
    <source>
        <dbReference type="EMBL" id="KAI6646384.1"/>
    </source>
</evidence>
<reference evidence="3 4" key="1">
    <citation type="journal article" date="2023" name="BMC Biol.">
        <title>The compact genome of the sponge Oopsacas minuta (Hexactinellida) is lacking key metazoan core genes.</title>
        <authorList>
            <person name="Santini S."/>
            <person name="Schenkelaars Q."/>
            <person name="Jourda C."/>
            <person name="Duchesne M."/>
            <person name="Belahbib H."/>
            <person name="Rocher C."/>
            <person name="Selva M."/>
            <person name="Riesgo A."/>
            <person name="Vervoort M."/>
            <person name="Leys S.P."/>
            <person name="Kodjabachian L."/>
            <person name="Le Bivic A."/>
            <person name="Borchiellini C."/>
            <person name="Claverie J.M."/>
            <person name="Renard E."/>
        </authorList>
    </citation>
    <scope>NUCLEOTIDE SEQUENCE [LARGE SCALE GENOMIC DNA]</scope>
    <source>
        <strain evidence="3">SPO-2</strain>
    </source>
</reference>
<evidence type="ECO:0000259" key="2">
    <source>
        <dbReference type="Pfam" id="PF25536"/>
    </source>
</evidence>
<organism evidence="3 4">
    <name type="scientific">Oopsacas minuta</name>
    <dbReference type="NCBI Taxonomy" id="111878"/>
    <lineage>
        <taxon>Eukaryota</taxon>
        <taxon>Metazoa</taxon>
        <taxon>Porifera</taxon>
        <taxon>Hexactinellida</taxon>
        <taxon>Hexasterophora</taxon>
        <taxon>Lyssacinosida</taxon>
        <taxon>Leucopsacidae</taxon>
        <taxon>Oopsacas</taxon>
    </lineage>
</organism>